<keyword evidence="2" id="KW-1185">Reference proteome</keyword>
<name>A0A157Z8A4_9BURK</name>
<proteinExistence type="predicted"/>
<protein>
    <submittedName>
        <fullName evidence="1">Uncharacterized protein</fullName>
    </submittedName>
</protein>
<evidence type="ECO:0000313" key="1">
    <source>
        <dbReference type="EMBL" id="SAK41755.1"/>
    </source>
</evidence>
<gene>
    <name evidence="1" type="ORF">AWB79_00485</name>
</gene>
<comment type="caution">
    <text evidence="1">The sequence shown here is derived from an EMBL/GenBank/DDBJ whole genome shotgun (WGS) entry which is preliminary data.</text>
</comment>
<organism evidence="1 2">
    <name type="scientific">Caballeronia hypogeia</name>
    <dbReference type="NCBI Taxonomy" id="1777140"/>
    <lineage>
        <taxon>Bacteria</taxon>
        <taxon>Pseudomonadati</taxon>
        <taxon>Pseudomonadota</taxon>
        <taxon>Betaproteobacteria</taxon>
        <taxon>Burkholderiales</taxon>
        <taxon>Burkholderiaceae</taxon>
        <taxon>Caballeronia</taxon>
    </lineage>
</organism>
<dbReference type="AlphaFoldDB" id="A0A157Z8A4"/>
<dbReference type="STRING" id="1777140.AWB79_00485"/>
<accession>A0A157Z8A4</accession>
<dbReference type="EMBL" id="FCOA02000001">
    <property type="protein sequence ID" value="SAK41755.1"/>
    <property type="molecule type" value="Genomic_DNA"/>
</dbReference>
<dbReference type="Proteomes" id="UP000054851">
    <property type="component" value="Unassembled WGS sequence"/>
</dbReference>
<evidence type="ECO:0000313" key="2">
    <source>
        <dbReference type="Proteomes" id="UP000054851"/>
    </source>
</evidence>
<sequence length="32" mass="3458">MRSAERTGSMSILARGTLKPEAAAAVKVRRRS</sequence>
<reference evidence="1" key="1">
    <citation type="submission" date="2016-01" db="EMBL/GenBank/DDBJ databases">
        <authorList>
            <person name="Peeters C."/>
        </authorList>
    </citation>
    <scope>NUCLEOTIDE SEQUENCE</scope>
    <source>
        <strain evidence="1">LMG 29322</strain>
    </source>
</reference>